<dbReference type="Pfam" id="PF04354">
    <property type="entry name" value="ZipA_C"/>
    <property type="match status" value="1"/>
</dbReference>
<evidence type="ECO:0000256" key="8">
    <source>
        <dbReference type="RuleBase" id="RU003612"/>
    </source>
</evidence>
<keyword evidence="5 11" id="KW-1133">Transmembrane helix</keyword>
<organism evidence="13 14">
    <name type="scientific">Inmirania thermothiophila</name>
    <dbReference type="NCBI Taxonomy" id="1750597"/>
    <lineage>
        <taxon>Bacteria</taxon>
        <taxon>Pseudomonadati</taxon>
        <taxon>Pseudomonadota</taxon>
        <taxon>Gammaproteobacteria</taxon>
        <taxon>Chromatiales</taxon>
        <taxon>Ectothiorhodospiraceae</taxon>
        <taxon>Inmirania</taxon>
    </lineage>
</organism>
<evidence type="ECO:0000256" key="9">
    <source>
        <dbReference type="RuleBase" id="RU003613"/>
    </source>
</evidence>
<keyword evidence="1 9" id="KW-1003">Cell membrane</keyword>
<dbReference type="GO" id="GO:0032153">
    <property type="term" value="C:cell division site"/>
    <property type="evidence" value="ECO:0007669"/>
    <property type="project" value="TreeGrafter"/>
</dbReference>
<evidence type="ECO:0000256" key="10">
    <source>
        <dbReference type="SAM" id="MobiDB-lite"/>
    </source>
</evidence>
<dbReference type="PANTHER" id="PTHR38685:SF1">
    <property type="entry name" value="CELL DIVISION PROTEIN ZIPA"/>
    <property type="match status" value="1"/>
</dbReference>
<dbReference type="GO" id="GO:0000917">
    <property type="term" value="P:division septum assembly"/>
    <property type="evidence" value="ECO:0007669"/>
    <property type="project" value="TreeGrafter"/>
</dbReference>
<dbReference type="InterPro" id="IPR007449">
    <property type="entry name" value="ZipA_FtsZ-bd_C"/>
</dbReference>
<dbReference type="GO" id="GO:0005886">
    <property type="term" value="C:plasma membrane"/>
    <property type="evidence" value="ECO:0007669"/>
    <property type="project" value="UniProtKB-SubCell"/>
</dbReference>
<evidence type="ECO:0000256" key="5">
    <source>
        <dbReference type="ARBA" id="ARBA00022989"/>
    </source>
</evidence>
<keyword evidence="3 8" id="KW-0132">Cell division</keyword>
<keyword evidence="6 9" id="KW-0472">Membrane</keyword>
<name>A0A3N1Y3T6_9GAMM</name>
<feature type="transmembrane region" description="Helical" evidence="11">
    <location>
        <begin position="6"/>
        <end position="25"/>
    </location>
</feature>
<evidence type="ECO:0000256" key="4">
    <source>
        <dbReference type="ARBA" id="ARBA00022692"/>
    </source>
</evidence>
<dbReference type="Gene3D" id="3.30.1400.10">
    <property type="entry name" value="ZipA, C-terminal FtsZ-binding domain"/>
    <property type="match status" value="1"/>
</dbReference>
<dbReference type="AlphaFoldDB" id="A0A3N1Y3T6"/>
<evidence type="ECO:0000313" key="13">
    <source>
        <dbReference type="EMBL" id="ROR32252.1"/>
    </source>
</evidence>
<dbReference type="OrthoDB" id="7054914at2"/>
<evidence type="ECO:0000259" key="12">
    <source>
        <dbReference type="SMART" id="SM00771"/>
    </source>
</evidence>
<keyword evidence="4 9" id="KW-0812">Transmembrane</keyword>
<dbReference type="RefSeq" id="WP_123401215.1">
    <property type="nucleotide sequence ID" value="NZ_RJVI01000002.1"/>
</dbReference>
<keyword evidence="2 9" id="KW-0997">Cell inner membrane</keyword>
<feature type="compositionally biased region" description="Low complexity" evidence="10">
    <location>
        <begin position="44"/>
        <end position="58"/>
    </location>
</feature>
<keyword evidence="14" id="KW-1185">Reference proteome</keyword>
<dbReference type="InterPro" id="IPR011919">
    <property type="entry name" value="Cell_div_ZipA"/>
</dbReference>
<gene>
    <name evidence="13" type="ORF">EDC57_1449</name>
</gene>
<evidence type="ECO:0000256" key="6">
    <source>
        <dbReference type="ARBA" id="ARBA00023136"/>
    </source>
</evidence>
<feature type="region of interest" description="Disordered" evidence="10">
    <location>
        <begin position="43"/>
        <end position="75"/>
    </location>
</feature>
<comment type="similarity">
    <text evidence="8">Belongs to the ZipA family.</text>
</comment>
<evidence type="ECO:0000256" key="1">
    <source>
        <dbReference type="ARBA" id="ARBA00022475"/>
    </source>
</evidence>
<dbReference type="Proteomes" id="UP000276634">
    <property type="component" value="Unassembled WGS sequence"/>
</dbReference>
<evidence type="ECO:0000256" key="3">
    <source>
        <dbReference type="ARBA" id="ARBA00022618"/>
    </source>
</evidence>
<protein>
    <recommendedName>
        <fullName evidence="8">Cell division protein ZipA</fullName>
    </recommendedName>
</protein>
<feature type="domain" description="ZipA C-terminal FtsZ-binding" evidence="12">
    <location>
        <begin position="81"/>
        <end position="207"/>
    </location>
</feature>
<comment type="caution">
    <text evidence="13">The sequence shown here is derived from an EMBL/GenBank/DDBJ whole genome shotgun (WGS) entry which is preliminary data.</text>
</comment>
<keyword evidence="7 8" id="KW-0131">Cell cycle</keyword>
<dbReference type="SMART" id="SM00771">
    <property type="entry name" value="ZipA_C"/>
    <property type="match status" value="1"/>
</dbReference>
<dbReference type="InterPro" id="IPR036765">
    <property type="entry name" value="ZipA_FtsZ-bd_C_sf"/>
</dbReference>
<comment type="subcellular location">
    <subcellularLocation>
        <location evidence="9">Cell inner membrane</location>
        <topology evidence="9">Single-pass type I membrane protein</topology>
    </subcellularLocation>
</comment>
<evidence type="ECO:0000256" key="7">
    <source>
        <dbReference type="ARBA" id="ARBA00023306"/>
    </source>
</evidence>
<reference evidence="13 14" key="1">
    <citation type="submission" date="2018-11" db="EMBL/GenBank/DDBJ databases">
        <title>Genomic Encyclopedia of Type Strains, Phase IV (KMG-IV): sequencing the most valuable type-strain genomes for metagenomic binning, comparative biology and taxonomic classification.</title>
        <authorList>
            <person name="Goeker M."/>
        </authorList>
    </citation>
    <scope>NUCLEOTIDE SEQUENCE [LARGE SCALE GENOMIC DNA]</scope>
    <source>
        <strain evidence="13 14">DSM 100275</strain>
    </source>
</reference>
<evidence type="ECO:0000256" key="11">
    <source>
        <dbReference type="SAM" id="Phobius"/>
    </source>
</evidence>
<dbReference type="SUPFAM" id="SSF64383">
    <property type="entry name" value="Cell-division protein ZipA, C-terminal domain"/>
    <property type="match status" value="1"/>
</dbReference>
<dbReference type="PANTHER" id="PTHR38685">
    <property type="entry name" value="CELL DIVISION PROTEIN ZIPA"/>
    <property type="match status" value="1"/>
</dbReference>
<comment type="function">
    <text evidence="8">Essential cell division protein that stabilizes the FtsZ protofilaments by cross-linking them and that serves as a cytoplasmic membrane anchor for the Z ring. Also required for the recruitment to the septal ring of downstream cell division proteins.</text>
</comment>
<proteinExistence type="inferred from homology"/>
<accession>A0A3N1Y3T6</accession>
<evidence type="ECO:0000256" key="2">
    <source>
        <dbReference type="ARBA" id="ARBA00022519"/>
    </source>
</evidence>
<dbReference type="EMBL" id="RJVI01000002">
    <property type="protein sequence ID" value="ROR32252.1"/>
    <property type="molecule type" value="Genomic_DNA"/>
</dbReference>
<sequence length="211" mass="21937">MDELRLALLVAGIAVIGGVYLREWLARRRAAAARPRSEPVLAVEAPPAEGGEAPADAGPAGGDGPGAGAAQAEAGPRPAGWADLVVVHVRAREGAFEGPELARAFDELGLAWGAMEIFHHRDAEGRLLYSVANAREPGTFPEALTEGFRTPALTLFLTLPGHPDAAAGVEALLAAADRLAARLGGELRDRDRRPLDEAGRALLRARAAEAG</sequence>
<evidence type="ECO:0000313" key="14">
    <source>
        <dbReference type="Proteomes" id="UP000276634"/>
    </source>
</evidence>